<dbReference type="EMBL" id="AMQN01026889">
    <property type="status" value="NOT_ANNOTATED_CDS"/>
    <property type="molecule type" value="Genomic_DNA"/>
</dbReference>
<evidence type="ECO:0000256" key="2">
    <source>
        <dbReference type="ARBA" id="ARBA00022525"/>
    </source>
</evidence>
<dbReference type="InterPro" id="IPR014716">
    <property type="entry name" value="Fibrinogen_a/b/g_C_1"/>
</dbReference>
<keyword evidence="2" id="KW-0964">Secreted</keyword>
<dbReference type="HOGENOM" id="CLU_038628_6_2_1"/>
<dbReference type="GO" id="GO:0005201">
    <property type="term" value="F:extracellular matrix structural constituent"/>
    <property type="evidence" value="ECO:0007669"/>
    <property type="project" value="TreeGrafter"/>
</dbReference>
<dbReference type="AlphaFoldDB" id="R7U6S4"/>
<feature type="domain" description="Fibrinogen C-terminal" evidence="5">
    <location>
        <begin position="1"/>
        <end position="182"/>
    </location>
</feature>
<dbReference type="PROSITE" id="PS51406">
    <property type="entry name" value="FIBRINOGEN_C_2"/>
    <property type="match status" value="1"/>
</dbReference>
<dbReference type="OrthoDB" id="6121324at2759"/>
<dbReference type="GO" id="GO:0005577">
    <property type="term" value="C:fibrinogen complex"/>
    <property type="evidence" value="ECO:0007669"/>
    <property type="project" value="TreeGrafter"/>
</dbReference>
<dbReference type="GO" id="GO:0034116">
    <property type="term" value="P:positive regulation of heterotypic cell-cell adhesion"/>
    <property type="evidence" value="ECO:0007669"/>
    <property type="project" value="TreeGrafter"/>
</dbReference>
<evidence type="ECO:0000256" key="1">
    <source>
        <dbReference type="ARBA" id="ARBA00004613"/>
    </source>
</evidence>
<keyword evidence="8" id="KW-1185">Reference proteome</keyword>
<organism evidence="6">
    <name type="scientific">Capitella teleta</name>
    <name type="common">Polychaete worm</name>
    <dbReference type="NCBI Taxonomy" id="283909"/>
    <lineage>
        <taxon>Eukaryota</taxon>
        <taxon>Metazoa</taxon>
        <taxon>Spiralia</taxon>
        <taxon>Lophotrochozoa</taxon>
        <taxon>Annelida</taxon>
        <taxon>Polychaeta</taxon>
        <taxon>Sedentaria</taxon>
        <taxon>Scolecida</taxon>
        <taxon>Capitellidae</taxon>
        <taxon>Capitella</taxon>
    </lineage>
</organism>
<evidence type="ECO:0000256" key="3">
    <source>
        <dbReference type="ARBA" id="ARBA00023157"/>
    </source>
</evidence>
<evidence type="ECO:0000313" key="7">
    <source>
        <dbReference type="EnsemblMetazoa" id="CapteP191980"/>
    </source>
</evidence>
<dbReference type="EnsemblMetazoa" id="CapteT191980">
    <property type="protein sequence ID" value="CapteP191980"/>
    <property type="gene ID" value="CapteG191980"/>
</dbReference>
<dbReference type="SUPFAM" id="SSF56496">
    <property type="entry name" value="Fibrinogen C-terminal domain-like"/>
    <property type="match status" value="1"/>
</dbReference>
<reference evidence="6 8" key="2">
    <citation type="journal article" date="2013" name="Nature">
        <title>Insights into bilaterian evolution from three spiralian genomes.</title>
        <authorList>
            <person name="Simakov O."/>
            <person name="Marletaz F."/>
            <person name="Cho S.J."/>
            <person name="Edsinger-Gonzales E."/>
            <person name="Havlak P."/>
            <person name="Hellsten U."/>
            <person name="Kuo D.H."/>
            <person name="Larsson T."/>
            <person name="Lv J."/>
            <person name="Arendt D."/>
            <person name="Savage R."/>
            <person name="Osoegawa K."/>
            <person name="de Jong P."/>
            <person name="Grimwood J."/>
            <person name="Chapman J.A."/>
            <person name="Shapiro H."/>
            <person name="Aerts A."/>
            <person name="Otillar R.P."/>
            <person name="Terry A.Y."/>
            <person name="Boore J.L."/>
            <person name="Grigoriev I.V."/>
            <person name="Lindberg D.R."/>
            <person name="Seaver E.C."/>
            <person name="Weisblat D.A."/>
            <person name="Putnam N.H."/>
            <person name="Rokhsar D.S."/>
        </authorList>
    </citation>
    <scope>NUCLEOTIDE SEQUENCE</scope>
    <source>
        <strain evidence="6 8">I ESC-2004</strain>
    </source>
</reference>
<dbReference type="InterPro" id="IPR002181">
    <property type="entry name" value="Fibrinogen_a/b/g_C_dom"/>
</dbReference>
<dbReference type="InterPro" id="IPR037579">
    <property type="entry name" value="FIB_ANG-like"/>
</dbReference>
<dbReference type="Pfam" id="PF00147">
    <property type="entry name" value="Fibrinogen_C"/>
    <property type="match status" value="1"/>
</dbReference>
<evidence type="ECO:0000313" key="8">
    <source>
        <dbReference type="Proteomes" id="UP000014760"/>
    </source>
</evidence>
<evidence type="ECO:0000256" key="4">
    <source>
        <dbReference type="ARBA" id="ARBA00023180"/>
    </source>
</evidence>
<reference evidence="7" key="3">
    <citation type="submission" date="2015-06" db="UniProtKB">
        <authorList>
            <consortium name="EnsemblMetazoa"/>
        </authorList>
    </citation>
    <scope>IDENTIFICATION</scope>
</reference>
<sequence length="182" mass="20873">MDTADDQWLVFQRRVDGSVDFYRDWQSYVRGFGDMLTEFWLGNEALHALTASGFTVLRVDMSDFDNESKFAEYQTFTVRDATDKYRMQCGGYSGTAGDSLSFSNGNQFSTFDADHDEHVTDNCAVYHTGAFWYARCHEANPNGKYLGGEYTEEINHGDGVVWSSFRGFYYSLKFTQMKLRKG</sequence>
<dbReference type="Proteomes" id="UP000014760">
    <property type="component" value="Unassembled WGS sequence"/>
</dbReference>
<dbReference type="SMART" id="SM00186">
    <property type="entry name" value="FBG"/>
    <property type="match status" value="1"/>
</dbReference>
<dbReference type="EMBL" id="KB307546">
    <property type="protein sequence ID" value="ELT98815.1"/>
    <property type="molecule type" value="Genomic_DNA"/>
</dbReference>
<evidence type="ECO:0000259" key="5">
    <source>
        <dbReference type="PROSITE" id="PS51406"/>
    </source>
</evidence>
<dbReference type="InterPro" id="IPR036056">
    <property type="entry name" value="Fibrinogen-like_C"/>
</dbReference>
<reference evidence="8" key="1">
    <citation type="submission" date="2012-12" db="EMBL/GenBank/DDBJ databases">
        <authorList>
            <person name="Hellsten U."/>
            <person name="Grimwood J."/>
            <person name="Chapman J.A."/>
            <person name="Shapiro H."/>
            <person name="Aerts A."/>
            <person name="Otillar R.P."/>
            <person name="Terry A.Y."/>
            <person name="Boore J.L."/>
            <person name="Simakov O."/>
            <person name="Marletaz F."/>
            <person name="Cho S.-J."/>
            <person name="Edsinger-Gonzales E."/>
            <person name="Havlak P."/>
            <person name="Kuo D.-H."/>
            <person name="Larsson T."/>
            <person name="Lv J."/>
            <person name="Arendt D."/>
            <person name="Savage R."/>
            <person name="Osoegawa K."/>
            <person name="de Jong P."/>
            <person name="Lindberg D.R."/>
            <person name="Seaver E.C."/>
            <person name="Weisblat D.A."/>
            <person name="Putnam N.H."/>
            <person name="Grigoriev I.V."/>
            <person name="Rokhsar D.S."/>
        </authorList>
    </citation>
    <scope>NUCLEOTIDE SEQUENCE</scope>
    <source>
        <strain evidence="8">I ESC-2004</strain>
    </source>
</reference>
<protein>
    <recommendedName>
        <fullName evidence="5">Fibrinogen C-terminal domain-containing protein</fullName>
    </recommendedName>
</protein>
<dbReference type="OMA" id="DAYSSTH"/>
<comment type="subcellular location">
    <subcellularLocation>
        <location evidence="1">Secreted</location>
    </subcellularLocation>
</comment>
<dbReference type="CDD" id="cd00087">
    <property type="entry name" value="FReD"/>
    <property type="match status" value="1"/>
</dbReference>
<gene>
    <name evidence="6" type="ORF">CAPTEDRAFT_191980</name>
</gene>
<evidence type="ECO:0000313" key="6">
    <source>
        <dbReference type="EMBL" id="ELT98815.1"/>
    </source>
</evidence>
<dbReference type="GO" id="GO:0030674">
    <property type="term" value="F:protein-macromolecule adaptor activity"/>
    <property type="evidence" value="ECO:0007669"/>
    <property type="project" value="TreeGrafter"/>
</dbReference>
<proteinExistence type="predicted"/>
<keyword evidence="4" id="KW-0325">Glycoprotein</keyword>
<dbReference type="STRING" id="283909.R7U6S4"/>
<dbReference type="PANTHER" id="PTHR47221:SF5">
    <property type="entry name" value="FIBRINOGEN C-TERMINAL DOMAIN-CONTAINING PROTEIN"/>
    <property type="match status" value="1"/>
</dbReference>
<dbReference type="Gene3D" id="3.90.215.10">
    <property type="entry name" value="Gamma Fibrinogen, chain A, domain 1"/>
    <property type="match status" value="1"/>
</dbReference>
<name>R7U6S4_CAPTE</name>
<keyword evidence="3" id="KW-1015">Disulfide bond</keyword>
<accession>R7U6S4</accession>
<dbReference type="PANTHER" id="PTHR47221">
    <property type="entry name" value="FIBRINOGEN ALPHA CHAIN"/>
    <property type="match status" value="1"/>
</dbReference>